<dbReference type="GO" id="GO:0046872">
    <property type="term" value="F:metal ion binding"/>
    <property type="evidence" value="ECO:0007669"/>
    <property type="project" value="UniProtKB-KW"/>
</dbReference>
<proteinExistence type="inferred from homology"/>
<dbReference type="NCBIfam" id="TIGR00258">
    <property type="entry name" value="inosine/xanthosine triphosphatase"/>
    <property type="match status" value="1"/>
</dbReference>
<organism evidence="19 20">
    <name type="scientific">Methanothermus fervidus (strain ATCC 43054 / DSM 2088 / JCM 10308 / V24 S)</name>
    <dbReference type="NCBI Taxonomy" id="523846"/>
    <lineage>
        <taxon>Archaea</taxon>
        <taxon>Methanobacteriati</taxon>
        <taxon>Methanobacteriota</taxon>
        <taxon>Methanomada group</taxon>
        <taxon>Methanobacteria</taxon>
        <taxon>Methanobacteriales</taxon>
        <taxon>Methanothermaceae</taxon>
        <taxon>Methanothermus</taxon>
    </lineage>
</organism>
<evidence type="ECO:0000256" key="10">
    <source>
        <dbReference type="ARBA" id="ARBA00022993"/>
    </source>
</evidence>
<comment type="pathway">
    <text evidence="15">Cofactor biosynthesis; coenzyme A biosynthesis.</text>
</comment>
<comment type="cofactor">
    <cofactor evidence="16">
        <name>Mg(2+)</name>
        <dbReference type="ChEBI" id="CHEBI:18420"/>
    </cofactor>
    <cofactor evidence="16">
        <name>Mn(2+)</name>
        <dbReference type="ChEBI" id="CHEBI:29035"/>
    </cofactor>
    <text evidence="16">Binds 1 divalent metal cation per subunit; can use either Mg(2+) or Mn(2+).</text>
</comment>
<dbReference type="GO" id="GO:0103023">
    <property type="term" value="F:ITPase activity"/>
    <property type="evidence" value="ECO:0007669"/>
    <property type="project" value="UniProtKB-EC"/>
</dbReference>
<gene>
    <name evidence="15" type="primary">coaD</name>
    <name evidence="19" type="ordered locus">Mfer_0023</name>
</gene>
<feature type="domain" description="Cytidyltransferase-like" evidence="17">
    <location>
        <begin position="7"/>
        <end position="139"/>
    </location>
</feature>
<evidence type="ECO:0000256" key="16">
    <source>
        <dbReference type="HAMAP-Rule" id="MF_00648"/>
    </source>
</evidence>
<comment type="catalytic activity">
    <reaction evidence="13 16">
        <text>ITP + H2O = IDP + phosphate + H(+)</text>
        <dbReference type="Rhea" id="RHEA:28330"/>
        <dbReference type="ChEBI" id="CHEBI:15377"/>
        <dbReference type="ChEBI" id="CHEBI:15378"/>
        <dbReference type="ChEBI" id="CHEBI:43474"/>
        <dbReference type="ChEBI" id="CHEBI:58280"/>
        <dbReference type="ChEBI" id="CHEBI:61402"/>
        <dbReference type="EC" id="3.6.1.73"/>
    </reaction>
</comment>
<accession>E3GWL3</accession>
<dbReference type="InterPro" id="IPR023540">
    <property type="entry name" value="PPAT_arch"/>
</dbReference>
<comment type="function">
    <text evidence="15">Reversibly transfers an adenylyl group from ATP to 4'-phosphopantetheine, yielding dephospho-CoA (dPCoA) and pyrophosphate.</text>
</comment>
<comment type="subunit">
    <text evidence="16">Homodimer.</text>
</comment>
<keyword evidence="4 15" id="KW-0548">Nucleotidyltransferase</keyword>
<keyword evidence="20" id="KW-1185">Reference proteome</keyword>
<keyword evidence="12 16" id="KW-0464">Manganese</keyword>
<dbReference type="GO" id="GO:0006772">
    <property type="term" value="P:thiamine metabolic process"/>
    <property type="evidence" value="ECO:0007669"/>
    <property type="project" value="TreeGrafter"/>
</dbReference>
<dbReference type="KEGG" id="mfv:Mfer_0023"/>
<comment type="similarity">
    <text evidence="16">Belongs to the YjjX NTPase family.</text>
</comment>
<dbReference type="InterPro" id="IPR026533">
    <property type="entry name" value="NTPase/PRRC1"/>
</dbReference>
<dbReference type="EMBL" id="CP002278">
    <property type="protein sequence ID" value="ADP76827.1"/>
    <property type="molecule type" value="Genomic_DNA"/>
</dbReference>
<comment type="catalytic activity">
    <reaction evidence="15">
        <text>(R)-4'-phosphopantetheine + ATP + H(+) = 3'-dephospho-CoA + diphosphate</text>
        <dbReference type="Rhea" id="RHEA:19801"/>
        <dbReference type="ChEBI" id="CHEBI:15378"/>
        <dbReference type="ChEBI" id="CHEBI:30616"/>
        <dbReference type="ChEBI" id="CHEBI:33019"/>
        <dbReference type="ChEBI" id="CHEBI:57328"/>
        <dbReference type="ChEBI" id="CHEBI:61723"/>
        <dbReference type="EC" id="2.7.7.3"/>
    </reaction>
</comment>
<dbReference type="EC" id="2.7.7.3" evidence="15"/>
<keyword evidence="7 16" id="KW-0378">Hydrolase</keyword>
<dbReference type="STRING" id="523846.Mfer_0023"/>
<evidence type="ECO:0000256" key="4">
    <source>
        <dbReference type="ARBA" id="ARBA00022695"/>
    </source>
</evidence>
<dbReference type="HAMAP" id="MF_00647">
    <property type="entry name" value="PPAT_arch"/>
    <property type="match status" value="1"/>
</dbReference>
<dbReference type="InterPro" id="IPR050299">
    <property type="entry name" value="YjjX_NTPase"/>
</dbReference>
<dbReference type="NCBIfam" id="NF003039">
    <property type="entry name" value="PRK03941.1"/>
    <property type="match status" value="1"/>
</dbReference>
<dbReference type="GO" id="GO:0009117">
    <property type="term" value="P:nucleotide metabolic process"/>
    <property type="evidence" value="ECO:0007669"/>
    <property type="project" value="UniProtKB-KW"/>
</dbReference>
<evidence type="ECO:0000259" key="18">
    <source>
        <dbReference type="Pfam" id="PF01931"/>
    </source>
</evidence>
<keyword evidence="6 15" id="KW-0547">Nucleotide-binding</keyword>
<dbReference type="Gene3D" id="3.40.50.620">
    <property type="entry name" value="HUPs"/>
    <property type="match status" value="1"/>
</dbReference>
<evidence type="ECO:0000256" key="5">
    <source>
        <dbReference type="ARBA" id="ARBA00022723"/>
    </source>
</evidence>
<dbReference type="AlphaFoldDB" id="E3GWL3"/>
<dbReference type="InterPro" id="IPR004821">
    <property type="entry name" value="Cyt_trans-like"/>
</dbReference>
<evidence type="ECO:0000256" key="7">
    <source>
        <dbReference type="ARBA" id="ARBA00022801"/>
    </source>
</evidence>
<evidence type="ECO:0000256" key="14">
    <source>
        <dbReference type="ARBA" id="ARBA00048781"/>
    </source>
</evidence>
<dbReference type="EC" id="3.6.1.73" evidence="16"/>
<dbReference type="InterPro" id="IPR014729">
    <property type="entry name" value="Rossmann-like_a/b/a_fold"/>
</dbReference>
<evidence type="ECO:0000256" key="3">
    <source>
        <dbReference type="ARBA" id="ARBA00022679"/>
    </source>
</evidence>
<evidence type="ECO:0000256" key="8">
    <source>
        <dbReference type="ARBA" id="ARBA00022840"/>
    </source>
</evidence>
<dbReference type="GO" id="GO:0005524">
    <property type="term" value="F:ATP binding"/>
    <property type="evidence" value="ECO:0007669"/>
    <property type="project" value="UniProtKB-KW"/>
</dbReference>
<keyword evidence="2 15" id="KW-0963">Cytoplasm</keyword>
<sequence>MYRYVAVGGTFDKLHIGHKRLLQTAFKIGKKILIGVTSDEFASKKGSDVDPYNLRVKNLKKFLSKYKGRYELKKLNDRYGPTIYDEKIDAIVVSRETEATAHEINKIRKIKGMKKLDIIVIDMVLAEDGKPISSTRIRKGEIDKEGRLKKVKVVVGSKNPVKIQATKNIFKKIFKDREVVVDSKDVNSGVSPQPIGIEETITGAINRAKNAYSQEYNFSVGIEAGLVEVPKTITGFMDIQWCAIYNGEKVTLGASAGFEYPPFVIKKVMEGKEVGEIMEKFTGIKNLGEKEGAISYLSKGLLDRVENTEQCVLTAMIPWINRDYYLSSPR</sequence>
<dbReference type="UniPathway" id="UPA00241"/>
<dbReference type="FunFam" id="3.90.950.10:FF:000002">
    <property type="entry name" value="Inosine/xanthosine triphosphatase"/>
    <property type="match status" value="1"/>
</dbReference>
<evidence type="ECO:0000256" key="12">
    <source>
        <dbReference type="ARBA" id="ARBA00023211"/>
    </source>
</evidence>
<dbReference type="Pfam" id="PF01931">
    <property type="entry name" value="NTPase_I-T"/>
    <property type="match status" value="1"/>
</dbReference>
<comment type="function">
    <text evidence="16">Phosphatase that hydrolyzes non-canonical purine nucleotides such as XTP and ITP to their respective diphosphate derivatives. Probably excludes non-canonical purines from DNA/RNA precursor pool, thus preventing their incorporation into DNA/RNA and avoiding chromosomal lesions.</text>
</comment>
<dbReference type="GO" id="GO:0005737">
    <property type="term" value="C:cytoplasm"/>
    <property type="evidence" value="ECO:0007669"/>
    <property type="project" value="UniProtKB-SubCell"/>
</dbReference>
<evidence type="ECO:0000256" key="15">
    <source>
        <dbReference type="HAMAP-Rule" id="MF_00647"/>
    </source>
</evidence>
<dbReference type="NCBIfam" id="TIGR00125">
    <property type="entry name" value="cyt_tran_rel"/>
    <property type="match status" value="1"/>
</dbReference>
<dbReference type="NCBIfam" id="NF001985">
    <property type="entry name" value="PRK00777.1"/>
    <property type="match status" value="1"/>
</dbReference>
<dbReference type="Proteomes" id="UP000002315">
    <property type="component" value="Chromosome"/>
</dbReference>
<comment type="caution">
    <text evidence="16">Lacks conserved residue(s) required for the propagation of feature annotation.</text>
</comment>
<name>E3GWL3_METFV</name>
<dbReference type="SUPFAM" id="SSF52972">
    <property type="entry name" value="ITPase-like"/>
    <property type="match status" value="1"/>
</dbReference>
<dbReference type="HAMAP" id="MF_00648">
    <property type="entry name" value="Non_canon_purine_NTPase_YjjX"/>
    <property type="match status" value="1"/>
</dbReference>
<evidence type="ECO:0000313" key="19">
    <source>
        <dbReference type="EMBL" id="ADP76827.1"/>
    </source>
</evidence>
<dbReference type="PANTHER" id="PTHR34699">
    <property type="match status" value="1"/>
</dbReference>
<comment type="cofactor">
    <cofactor evidence="1">
        <name>Mn(2+)</name>
        <dbReference type="ChEBI" id="CHEBI:29035"/>
    </cofactor>
</comment>
<dbReference type="Pfam" id="PF01467">
    <property type="entry name" value="CTP_transf_like"/>
    <property type="match status" value="1"/>
</dbReference>
<dbReference type="PANTHER" id="PTHR34699:SF2">
    <property type="entry name" value="NON-CANONICAL PURINE NTP PHOSPHATASE_PRRC1 DOMAIN-CONTAINING PROTEIN"/>
    <property type="match status" value="1"/>
</dbReference>
<evidence type="ECO:0000256" key="1">
    <source>
        <dbReference type="ARBA" id="ARBA00001936"/>
    </source>
</evidence>
<keyword evidence="11 16" id="KW-0546">Nucleotide metabolism</keyword>
<dbReference type="SUPFAM" id="SSF52374">
    <property type="entry name" value="Nucleotidylyl transferase"/>
    <property type="match status" value="1"/>
</dbReference>
<protein>
    <recommendedName>
        <fullName evidence="15 16">Multifunctional fusion protein</fullName>
    </recommendedName>
    <domain>
        <recommendedName>
            <fullName evidence="16">Probable inosine/xanthosine triphosphatase</fullName>
            <shortName evidence="16">ITPase/XTPase</shortName>
            <ecNumber evidence="16">3.6.1.73</ecNumber>
        </recommendedName>
        <alternativeName>
            <fullName evidence="16">Non-canonical purine NTP phosphatase</fullName>
        </alternativeName>
        <alternativeName>
            <fullName evidence="16">Non-standard purine NTP phosphatase</fullName>
        </alternativeName>
        <alternativeName>
            <fullName evidence="16">Nucleoside-triphosphate phosphatase</fullName>
            <shortName evidence="16">NTPase</shortName>
        </alternativeName>
    </domain>
    <domain>
        <recommendedName>
            <fullName evidence="15">Phosphopantetheine adenylyltransferase</fullName>
            <ecNumber evidence="15">2.7.7.3</ecNumber>
        </recommendedName>
        <alternativeName>
            <fullName evidence="15">Dephospho-CoA pyrophosphorylase</fullName>
        </alternativeName>
        <alternativeName>
            <fullName evidence="15">Pantetheine-phosphate adenylyltransferase</fullName>
            <shortName evidence="15">PPAT</shortName>
        </alternativeName>
    </domain>
</protein>
<evidence type="ECO:0000256" key="6">
    <source>
        <dbReference type="ARBA" id="ARBA00022741"/>
    </source>
</evidence>
<comment type="similarity">
    <text evidence="15">Belongs to the eukaryotic CoaD family.</text>
</comment>
<keyword evidence="10 15" id="KW-0173">Coenzyme A biosynthesis</keyword>
<keyword evidence="9 16" id="KW-0460">Magnesium</keyword>
<evidence type="ECO:0000256" key="13">
    <source>
        <dbReference type="ARBA" id="ARBA00048174"/>
    </source>
</evidence>
<evidence type="ECO:0000256" key="2">
    <source>
        <dbReference type="ARBA" id="ARBA00022490"/>
    </source>
</evidence>
<evidence type="ECO:0000256" key="11">
    <source>
        <dbReference type="ARBA" id="ARBA00023080"/>
    </source>
</evidence>
<evidence type="ECO:0000256" key="9">
    <source>
        <dbReference type="ARBA" id="ARBA00022842"/>
    </source>
</evidence>
<keyword evidence="8 15" id="KW-0067">ATP-binding</keyword>
<comment type="catalytic activity">
    <reaction evidence="14 16">
        <text>XTP + H2O = XDP + phosphate + H(+)</text>
        <dbReference type="Rhea" id="RHEA:28406"/>
        <dbReference type="ChEBI" id="CHEBI:15377"/>
        <dbReference type="ChEBI" id="CHEBI:15378"/>
        <dbReference type="ChEBI" id="CHEBI:43474"/>
        <dbReference type="ChEBI" id="CHEBI:59884"/>
        <dbReference type="ChEBI" id="CHEBI:61314"/>
        <dbReference type="EC" id="3.6.1.73"/>
    </reaction>
</comment>
<dbReference type="Gene3D" id="3.90.950.10">
    <property type="match status" value="1"/>
</dbReference>
<dbReference type="GO" id="GO:0004595">
    <property type="term" value="F:pantetheine-phosphate adenylyltransferase activity"/>
    <property type="evidence" value="ECO:0007669"/>
    <property type="project" value="UniProtKB-UniRule"/>
</dbReference>
<feature type="binding site" evidence="16">
    <location>
        <position position="215"/>
    </location>
    <ligand>
        <name>Mg(2+)</name>
        <dbReference type="ChEBI" id="CHEBI:18420"/>
    </ligand>
</feature>
<comment type="subcellular location">
    <subcellularLocation>
        <location evidence="15">Cytoplasm</location>
    </subcellularLocation>
</comment>
<feature type="domain" description="Non-canonical purine NTP phosphatase/PRRC1" evidence="18">
    <location>
        <begin position="156"/>
        <end position="320"/>
    </location>
</feature>
<dbReference type="InterPro" id="IPR029001">
    <property type="entry name" value="ITPase-like_fam"/>
</dbReference>
<reference evidence="19 20" key="1">
    <citation type="journal article" date="2010" name="Stand. Genomic Sci.">
        <title>Complete genome sequence of Methanothermus fervidus type strain (V24S).</title>
        <authorList>
            <person name="Anderson I."/>
            <person name="Djao O.D."/>
            <person name="Misra M."/>
            <person name="Chertkov O."/>
            <person name="Nolan M."/>
            <person name="Lucas S."/>
            <person name="Lapidus A."/>
            <person name="Del Rio T.G."/>
            <person name="Tice H."/>
            <person name="Cheng J.F."/>
            <person name="Tapia R."/>
            <person name="Han C."/>
            <person name="Goodwin L."/>
            <person name="Pitluck S."/>
            <person name="Liolios K."/>
            <person name="Ivanova N."/>
            <person name="Mavromatis K."/>
            <person name="Mikhailova N."/>
            <person name="Pati A."/>
            <person name="Brambilla E."/>
            <person name="Chen A."/>
            <person name="Palaniappan K."/>
            <person name="Land M."/>
            <person name="Hauser L."/>
            <person name="Chang Y.J."/>
            <person name="Jeffries C.D."/>
            <person name="Sikorski J."/>
            <person name="Spring S."/>
            <person name="Rohde M."/>
            <person name="Eichinger K."/>
            <person name="Huber H."/>
            <person name="Wirth R."/>
            <person name="Goker M."/>
            <person name="Detter J.C."/>
            <person name="Woyke T."/>
            <person name="Bristow J."/>
            <person name="Eisen J.A."/>
            <person name="Markowitz V."/>
            <person name="Hugenholtz P."/>
            <person name="Klenk H.P."/>
            <person name="Kyrpides N.C."/>
        </authorList>
    </citation>
    <scope>NUCLEOTIDE SEQUENCE [LARGE SCALE GENOMIC DNA]</scope>
    <source>
        <strain evidence="20">ATCC 43054 / DSM 2088 / JCM 10308 / V24 S</strain>
    </source>
</reference>
<dbReference type="GO" id="GO:0015937">
    <property type="term" value="P:coenzyme A biosynthetic process"/>
    <property type="evidence" value="ECO:0007669"/>
    <property type="project" value="UniProtKB-UniRule"/>
</dbReference>
<keyword evidence="3 15" id="KW-0808">Transferase</keyword>
<keyword evidence="5 16" id="KW-0479">Metal-binding</keyword>
<dbReference type="HOGENOM" id="CLU_887399_0_0_2"/>
<evidence type="ECO:0000313" key="20">
    <source>
        <dbReference type="Proteomes" id="UP000002315"/>
    </source>
</evidence>
<evidence type="ECO:0000259" key="17">
    <source>
        <dbReference type="Pfam" id="PF01467"/>
    </source>
</evidence>
<dbReference type="InterPro" id="IPR002786">
    <property type="entry name" value="Non_canon_purine_NTPase"/>
</dbReference>